<dbReference type="InterPro" id="IPR005092">
    <property type="entry name" value="TATR"/>
</dbReference>
<organism evidence="2 3">
    <name type="scientific">Agrotis segetum nucleopolyhedrovirus B</name>
    <dbReference type="NCBI Taxonomy" id="1580580"/>
    <lineage>
        <taxon>Viruses</taxon>
        <taxon>Viruses incertae sedis</taxon>
        <taxon>Naldaviricetes</taxon>
        <taxon>Lefavirales</taxon>
        <taxon>Baculoviridae</taxon>
        <taxon>Alphabaculovirus</taxon>
        <taxon>Alphabaculovirus alteragsegetum</taxon>
    </lineage>
</organism>
<reference evidence="2 3" key="1">
    <citation type="journal article" date="2015" name="Virus Genes">
        <title>The genome sequence of Agrotis segetum nucleopolyhedrovirus B (AgseNPV-B) reveals a new baculovirus species within the Agrotis baculovirus complex.</title>
        <authorList>
            <person name="Wennmann J.T."/>
            <person name="Gueli Alletti G."/>
            <person name="Jehle J.A."/>
        </authorList>
    </citation>
    <scope>NUCLEOTIDE SEQUENCE [LARGE SCALE GENOMIC DNA]</scope>
    <source>
        <strain evidence="2">English</strain>
    </source>
</reference>
<evidence type="ECO:0000313" key="2">
    <source>
        <dbReference type="EMBL" id="AIZ48700.1"/>
    </source>
</evidence>
<dbReference type="OrthoDB" id="4590at10239"/>
<evidence type="ECO:0000256" key="1">
    <source>
        <dbReference type="SAM" id="MobiDB-lite"/>
    </source>
</evidence>
<dbReference type="KEGG" id="vg:22619733"/>
<protein>
    <submittedName>
        <fullName evidence="2">Ie-1</fullName>
    </submittedName>
</protein>
<keyword evidence="3" id="KW-1185">Reference proteome</keyword>
<name>A0A0A7KVH9_9ABAC</name>
<dbReference type="Proteomes" id="UP000202327">
    <property type="component" value="Segment"/>
</dbReference>
<feature type="compositionally biased region" description="Low complexity" evidence="1">
    <location>
        <begin position="200"/>
        <end position="220"/>
    </location>
</feature>
<evidence type="ECO:0000313" key="3">
    <source>
        <dbReference type="Proteomes" id="UP000202327"/>
    </source>
</evidence>
<dbReference type="GeneID" id="22619733"/>
<feature type="region of interest" description="Disordered" evidence="1">
    <location>
        <begin position="121"/>
        <end position="226"/>
    </location>
</feature>
<feature type="compositionally biased region" description="Low complexity" evidence="1">
    <location>
        <begin position="122"/>
        <end position="131"/>
    </location>
</feature>
<proteinExistence type="predicted"/>
<feature type="compositionally biased region" description="Acidic residues" evidence="1">
    <location>
        <begin position="169"/>
        <end position="188"/>
    </location>
</feature>
<accession>A0A0A7KVH9</accession>
<dbReference type="RefSeq" id="YP_009112704.1">
    <property type="nucleotide sequence ID" value="NC_025960.1"/>
</dbReference>
<dbReference type="EMBL" id="KM102981">
    <property type="protein sequence ID" value="AIZ48700.1"/>
    <property type="molecule type" value="Genomic_DNA"/>
</dbReference>
<dbReference type="Pfam" id="PF03430">
    <property type="entry name" value="TATR"/>
    <property type="match status" value="1"/>
</dbReference>
<sequence>MSYANNATNAMNMHAPQPNYYTYKNQLGSRTPTQDNLGSFLKFNKNNPIPRAPEVLDQNSESEFPDQTYNTLMKNVESINNNSCYDIATQDFDLQFLNTINDDNIKPEAVIVTEENMFVKRTSSSTKTTNPLTPPTSPPTTTIVKAKGLGTATKKLDMKRSYRTMISDNNDDDEDEADADEDNEEETEKETISKNKKKLSTPVSNLTTPSSSSSSSESVSRTIIKPKTRGRYAKKMCVSSALKPVHVGRPSCGDPAAETLFRDIILDRQSSGDMARPENNRMFASHMLDTSHYMFIVTRPINAADERFTLQYINYVHSVYNEYTAHHMHHDRFVLVVTFERYRFLISYHLLLDLGVDIPLQDQFSEKKLADNNKNMCFFEEVKDFEFLSLLTNLFGLDKVYVQGKISLLLASIGEYKARLVHEHLTEMINDKSLFTLPFHMCKKEANPEELAKYDMSLYVEDIMKTTNGLRFKTLPGMDKNFTRAQVLTGLMKSLAAWYNHKEPKEAKDKNNFTYKYGCVARQFYNSADKGVNKLYKIKKESGSVRLIENYLRACKERLENHSFILITTKSDERITIVKMGLEFLWITSVIKDIVVADLVKKYRRYNHYIFNLNTGNRKEINIRHNGMIKLMSYYTGGWVTLEELKTIACTKFECNFDSILYEKTKAKLS</sequence>